<keyword evidence="3" id="KW-1185">Reference proteome</keyword>
<proteinExistence type="predicted"/>
<feature type="region of interest" description="Disordered" evidence="1">
    <location>
        <begin position="1"/>
        <end position="29"/>
    </location>
</feature>
<gene>
    <name evidence="2" type="ORF">M427DRAFT_146579</name>
</gene>
<name>A0A139A976_GONPJ</name>
<evidence type="ECO:0000256" key="1">
    <source>
        <dbReference type="SAM" id="MobiDB-lite"/>
    </source>
</evidence>
<protein>
    <submittedName>
        <fullName evidence="2">Uncharacterized protein</fullName>
    </submittedName>
</protein>
<dbReference type="EMBL" id="KQ965778">
    <property type="protein sequence ID" value="KXS13381.1"/>
    <property type="molecule type" value="Genomic_DNA"/>
</dbReference>
<sequence>MAAPESVAVVQKQRSANVPDSLPGGLSQDKKAKGLARHVQFPVKAPGIAFMGRLLDELNPDFVAFADMIGTKPRLTGLQIASAIARSTYGQSPHAIAFLHRVVHKKELNDFDRGMDVNRGTESDRWAPTEDMLPPLKEENPLFTGVRPEGYSLSRSPRRLKLARMCLLEFDGSGAASMCIDRDVYTTLDRMSISECLVDLMCHSGLQKDILLPSIVEFEASSELRVNR</sequence>
<organism evidence="2 3">
    <name type="scientific">Gonapodya prolifera (strain JEL478)</name>
    <name type="common">Monoblepharis prolifera</name>
    <dbReference type="NCBI Taxonomy" id="1344416"/>
    <lineage>
        <taxon>Eukaryota</taxon>
        <taxon>Fungi</taxon>
        <taxon>Fungi incertae sedis</taxon>
        <taxon>Chytridiomycota</taxon>
        <taxon>Chytridiomycota incertae sedis</taxon>
        <taxon>Monoblepharidomycetes</taxon>
        <taxon>Monoblepharidales</taxon>
        <taxon>Gonapodyaceae</taxon>
        <taxon>Gonapodya</taxon>
    </lineage>
</organism>
<dbReference type="Proteomes" id="UP000070544">
    <property type="component" value="Unassembled WGS sequence"/>
</dbReference>
<dbReference type="AlphaFoldDB" id="A0A139A976"/>
<reference evidence="2 3" key="1">
    <citation type="journal article" date="2015" name="Genome Biol. Evol.">
        <title>Phylogenomic analyses indicate that early fungi evolved digesting cell walls of algal ancestors of land plants.</title>
        <authorList>
            <person name="Chang Y."/>
            <person name="Wang S."/>
            <person name="Sekimoto S."/>
            <person name="Aerts A.L."/>
            <person name="Choi C."/>
            <person name="Clum A."/>
            <person name="LaButti K.M."/>
            <person name="Lindquist E.A."/>
            <person name="Yee Ngan C."/>
            <person name="Ohm R.A."/>
            <person name="Salamov A.A."/>
            <person name="Grigoriev I.V."/>
            <person name="Spatafora J.W."/>
            <person name="Berbee M.L."/>
        </authorList>
    </citation>
    <scope>NUCLEOTIDE SEQUENCE [LARGE SCALE GENOMIC DNA]</scope>
    <source>
        <strain evidence="2 3">JEL478</strain>
    </source>
</reference>
<evidence type="ECO:0000313" key="2">
    <source>
        <dbReference type="EMBL" id="KXS13381.1"/>
    </source>
</evidence>
<evidence type="ECO:0000313" key="3">
    <source>
        <dbReference type="Proteomes" id="UP000070544"/>
    </source>
</evidence>
<accession>A0A139A976</accession>